<proteinExistence type="predicted"/>
<gene>
    <name evidence="2" type="ORF">GCM10008014_47460</name>
</gene>
<feature type="domain" description="Phosphodiester glycosidase" evidence="1">
    <location>
        <begin position="44"/>
        <end position="221"/>
    </location>
</feature>
<organism evidence="2 3">
    <name type="scientific">Paenibacillus silvae</name>
    <dbReference type="NCBI Taxonomy" id="1325358"/>
    <lineage>
        <taxon>Bacteria</taxon>
        <taxon>Bacillati</taxon>
        <taxon>Bacillota</taxon>
        <taxon>Bacilli</taxon>
        <taxon>Bacillales</taxon>
        <taxon>Paenibacillaceae</taxon>
        <taxon>Paenibacillus</taxon>
    </lineage>
</organism>
<dbReference type="Pfam" id="PF09992">
    <property type="entry name" value="NAGPA"/>
    <property type="match status" value="1"/>
</dbReference>
<dbReference type="InterPro" id="IPR018711">
    <property type="entry name" value="NAGPA"/>
</dbReference>
<dbReference type="RefSeq" id="WP_188594129.1">
    <property type="nucleotide sequence ID" value="NZ_BMFU01000009.1"/>
</dbReference>
<dbReference type="Proteomes" id="UP000652153">
    <property type="component" value="Unassembled WGS sequence"/>
</dbReference>
<sequence>MAVAKYYYSNNIKGREVHYISADPQTINVHNINGTVLTSNSSTRFGINGTFFDRASETVSGIACTYGGTPVGKEGTGTSAVYKRGTIVQFRPNNGSTTAISKFQLINIQDVGFPLSWVDWAISGLNLYLEDSTITTETKLTNKLRDEEHGQSVNFVVPPSRSDRAAIGYKSSTKKIILANIIDATPWEARQVMQYFACDYAVMLDGSTATQLRAKLANGEIKKNGGSRNIYSIVSVNNATWE</sequence>
<reference evidence="3" key="1">
    <citation type="journal article" date="2019" name="Int. J. Syst. Evol. Microbiol.">
        <title>The Global Catalogue of Microorganisms (GCM) 10K type strain sequencing project: providing services to taxonomists for standard genome sequencing and annotation.</title>
        <authorList>
            <consortium name="The Broad Institute Genomics Platform"/>
            <consortium name="The Broad Institute Genome Sequencing Center for Infectious Disease"/>
            <person name="Wu L."/>
            <person name="Ma J."/>
        </authorList>
    </citation>
    <scope>NUCLEOTIDE SEQUENCE [LARGE SCALE GENOMIC DNA]</scope>
    <source>
        <strain evidence="3">CGMCC 1.12770</strain>
    </source>
</reference>
<protein>
    <recommendedName>
        <fullName evidence="1">Phosphodiester glycosidase domain-containing protein</fullName>
    </recommendedName>
</protein>
<accession>A0ABQ1ZJH1</accession>
<evidence type="ECO:0000259" key="1">
    <source>
        <dbReference type="Pfam" id="PF09992"/>
    </source>
</evidence>
<name>A0ABQ1ZJH1_9BACL</name>
<evidence type="ECO:0000313" key="2">
    <source>
        <dbReference type="EMBL" id="GGH66739.1"/>
    </source>
</evidence>
<comment type="caution">
    <text evidence="2">The sequence shown here is derived from an EMBL/GenBank/DDBJ whole genome shotgun (WGS) entry which is preliminary data.</text>
</comment>
<keyword evidence="3" id="KW-1185">Reference proteome</keyword>
<dbReference type="EMBL" id="BMFU01000009">
    <property type="protein sequence ID" value="GGH66739.1"/>
    <property type="molecule type" value="Genomic_DNA"/>
</dbReference>
<evidence type="ECO:0000313" key="3">
    <source>
        <dbReference type="Proteomes" id="UP000652153"/>
    </source>
</evidence>